<dbReference type="InterPro" id="IPR002059">
    <property type="entry name" value="CSP_DNA-bd"/>
</dbReference>
<dbReference type="CDD" id="cd04458">
    <property type="entry name" value="CSP_CDS"/>
    <property type="match status" value="2"/>
</dbReference>
<dbReference type="PROSITE" id="PS51857">
    <property type="entry name" value="CSD_2"/>
    <property type="match status" value="2"/>
</dbReference>
<dbReference type="InterPro" id="IPR012340">
    <property type="entry name" value="NA-bd_OB-fold"/>
</dbReference>
<dbReference type="PROSITE" id="PS00352">
    <property type="entry name" value="CSD_1"/>
    <property type="match status" value="2"/>
</dbReference>
<dbReference type="PRINTS" id="PR00050">
    <property type="entry name" value="COLDSHOCK"/>
</dbReference>
<dbReference type="AlphaFoldDB" id="A0AAE0KS71"/>
<dbReference type="InterPro" id="IPR011129">
    <property type="entry name" value="CSD"/>
</dbReference>
<dbReference type="Proteomes" id="UP001190700">
    <property type="component" value="Unassembled WGS sequence"/>
</dbReference>
<gene>
    <name evidence="2" type="ORF">CYMTET_32444</name>
</gene>
<reference evidence="2 3" key="1">
    <citation type="journal article" date="2015" name="Genome Biol. Evol.">
        <title>Comparative Genomics of a Bacterivorous Green Alga Reveals Evolutionary Causalities and Consequences of Phago-Mixotrophic Mode of Nutrition.</title>
        <authorList>
            <person name="Burns J.A."/>
            <person name="Paasch A."/>
            <person name="Narechania A."/>
            <person name="Kim E."/>
        </authorList>
    </citation>
    <scope>NUCLEOTIDE SEQUENCE [LARGE SCALE GENOMIC DNA]</scope>
    <source>
        <strain evidence="2 3">PLY_AMNH</strain>
    </source>
</reference>
<dbReference type="SUPFAM" id="SSF50249">
    <property type="entry name" value="Nucleic acid-binding proteins"/>
    <property type="match status" value="2"/>
</dbReference>
<dbReference type="InterPro" id="IPR019844">
    <property type="entry name" value="CSD_CS"/>
</dbReference>
<feature type="domain" description="CSD" evidence="1">
    <location>
        <begin position="112"/>
        <end position="177"/>
    </location>
</feature>
<name>A0AAE0KS71_9CHLO</name>
<accession>A0AAE0KS71</accession>
<dbReference type="Pfam" id="PF00313">
    <property type="entry name" value="CSD"/>
    <property type="match status" value="2"/>
</dbReference>
<comment type="caution">
    <text evidence="2">The sequence shown here is derived from an EMBL/GenBank/DDBJ whole genome shotgun (WGS) entry which is preliminary data.</text>
</comment>
<evidence type="ECO:0000313" key="2">
    <source>
        <dbReference type="EMBL" id="KAK3258515.1"/>
    </source>
</evidence>
<protein>
    <recommendedName>
        <fullName evidence="1">CSD domain-containing protein</fullName>
    </recommendedName>
</protein>
<keyword evidence="3" id="KW-1185">Reference proteome</keyword>
<feature type="domain" description="CSD" evidence="1">
    <location>
        <begin position="31"/>
        <end position="97"/>
    </location>
</feature>
<evidence type="ECO:0000313" key="3">
    <source>
        <dbReference type="Proteomes" id="UP001190700"/>
    </source>
</evidence>
<organism evidence="2 3">
    <name type="scientific">Cymbomonas tetramitiformis</name>
    <dbReference type="NCBI Taxonomy" id="36881"/>
    <lineage>
        <taxon>Eukaryota</taxon>
        <taxon>Viridiplantae</taxon>
        <taxon>Chlorophyta</taxon>
        <taxon>Pyramimonadophyceae</taxon>
        <taxon>Pyramimonadales</taxon>
        <taxon>Pyramimonadaceae</taxon>
        <taxon>Cymbomonas</taxon>
    </lineage>
</organism>
<dbReference type="GO" id="GO:0003676">
    <property type="term" value="F:nucleic acid binding"/>
    <property type="evidence" value="ECO:0007669"/>
    <property type="project" value="InterPro"/>
</dbReference>
<dbReference type="SMART" id="SM00357">
    <property type="entry name" value="CSP"/>
    <property type="match status" value="2"/>
</dbReference>
<dbReference type="Gene3D" id="2.40.50.140">
    <property type="entry name" value="Nucleic acid-binding proteins"/>
    <property type="match status" value="2"/>
</dbReference>
<dbReference type="EMBL" id="LGRX02019482">
    <property type="protein sequence ID" value="KAK3258515.1"/>
    <property type="molecule type" value="Genomic_DNA"/>
</dbReference>
<proteinExistence type="predicted"/>
<sequence>MILYMISSYYPINRGTAGELPCEVRGLWSDMQSGAVKLWNVQKGFGFITPDAGGADVFVHQSDIEMEGFRCLCESEPVQYTLTIGEDGRSKASSVKGPGGGPLQGVWGGVEYSKGIVAAWSADRGFGFITPSDGGPDIFVHQSVIHANGFRSLGKAMSVEYTAEESDGKPKATKDMCPKAFTPGCLRRCHKGCSRT</sequence>
<dbReference type="PANTHER" id="PTHR46565">
    <property type="entry name" value="COLD SHOCK DOMAIN PROTEIN 2"/>
    <property type="match status" value="1"/>
</dbReference>
<dbReference type="PANTHER" id="PTHR46565:SF20">
    <property type="entry name" value="COLD SHOCK DOMAIN-CONTAINING PROTEIN 4"/>
    <property type="match status" value="1"/>
</dbReference>
<evidence type="ECO:0000259" key="1">
    <source>
        <dbReference type="PROSITE" id="PS51857"/>
    </source>
</evidence>